<dbReference type="PANTHER" id="PTHR43078">
    <property type="entry name" value="UDP-GLUCURONIC ACID DECARBOXYLASE-RELATED"/>
    <property type="match status" value="1"/>
</dbReference>
<dbReference type="SUPFAM" id="SSF51735">
    <property type="entry name" value="NAD(P)-binding Rossmann-fold domains"/>
    <property type="match status" value="1"/>
</dbReference>
<dbReference type="InterPro" id="IPR001509">
    <property type="entry name" value="Epimerase_deHydtase"/>
</dbReference>
<evidence type="ECO:0000256" key="4">
    <source>
        <dbReference type="ARBA" id="ARBA00023239"/>
    </source>
</evidence>
<keyword evidence="7" id="KW-1185">Reference proteome</keyword>
<dbReference type="GO" id="GO:0070403">
    <property type="term" value="F:NAD+ binding"/>
    <property type="evidence" value="ECO:0007669"/>
    <property type="project" value="InterPro"/>
</dbReference>
<dbReference type="GO" id="GO:0042732">
    <property type="term" value="P:D-xylose metabolic process"/>
    <property type="evidence" value="ECO:0007669"/>
    <property type="project" value="InterPro"/>
</dbReference>
<dbReference type="CDD" id="cd08946">
    <property type="entry name" value="SDR_e"/>
    <property type="match status" value="1"/>
</dbReference>
<keyword evidence="2" id="KW-0210">Decarboxylase</keyword>
<dbReference type="InterPro" id="IPR036291">
    <property type="entry name" value="NAD(P)-bd_dom_sf"/>
</dbReference>
<dbReference type="STRING" id="633697.EubceDRAFT1_2290"/>
<keyword evidence="4" id="KW-0456">Lyase</keyword>
<dbReference type="InterPro" id="IPR044516">
    <property type="entry name" value="UXS-like"/>
</dbReference>
<sequence length="361" mass="40573">MNRIQLEDCRRIGDAEFIDWERFRDTTILITGATGLIGSNFVHALAYNSREKDLNMKLILPVRNESLAKELFGDCPVEIFHYELGDVLGLDVPVDYVVHLASPTSSKFFMEKPVDTILANLEGNRALLDWAAAHPVKKYVELSTMEVYGFPSKGHKVKEYELGAFETMNARNSYPIAKQAAEALCNGYYVQYGVPAVILRATQTFGPGVKYEDGRVFAEFMRCAVEKRDIVLKSDGSTERCYLYTADAVSAILVALLKGEPGQAYTVANKDTYCSIREMAELVAEEIAGSRIKVIFDIAEDVEKLGYAKTLYMDLDTGKMEALGWRSSCDLRQMYERMIESMQESDKNGPFRITHSNTFSV</sequence>
<gene>
    <name evidence="6" type="ORF">EubceDRAFT1_2290</name>
</gene>
<dbReference type="EMBL" id="CM001487">
    <property type="protein sequence ID" value="EIM58038.1"/>
    <property type="molecule type" value="Genomic_DNA"/>
</dbReference>
<dbReference type="Pfam" id="PF01370">
    <property type="entry name" value="Epimerase"/>
    <property type="match status" value="1"/>
</dbReference>
<comment type="cofactor">
    <cofactor evidence="1">
        <name>NAD(+)</name>
        <dbReference type="ChEBI" id="CHEBI:57540"/>
    </cofactor>
</comment>
<name>I5AW65_EUBC6</name>
<accession>I5AW65</accession>
<evidence type="ECO:0000313" key="6">
    <source>
        <dbReference type="EMBL" id="EIM58038.1"/>
    </source>
</evidence>
<protein>
    <submittedName>
        <fullName evidence="6">Nucleoside-diphosphate-sugar epimerase</fullName>
    </submittedName>
</protein>
<dbReference type="GO" id="GO:0005737">
    <property type="term" value="C:cytoplasm"/>
    <property type="evidence" value="ECO:0007669"/>
    <property type="project" value="TreeGrafter"/>
</dbReference>
<dbReference type="Gene3D" id="3.40.50.720">
    <property type="entry name" value="NAD(P)-binding Rossmann-like Domain"/>
    <property type="match status" value="1"/>
</dbReference>
<dbReference type="Proteomes" id="UP000005753">
    <property type="component" value="Chromosome"/>
</dbReference>
<evidence type="ECO:0000259" key="5">
    <source>
        <dbReference type="Pfam" id="PF01370"/>
    </source>
</evidence>
<dbReference type="PANTHER" id="PTHR43078:SF6">
    <property type="entry name" value="UDP-GLUCURONIC ACID DECARBOXYLASE 1"/>
    <property type="match status" value="1"/>
</dbReference>
<reference evidence="6 7" key="1">
    <citation type="submission" date="2010-08" db="EMBL/GenBank/DDBJ databases">
        <authorList>
            <consortium name="US DOE Joint Genome Institute (JGI-PGF)"/>
            <person name="Lucas S."/>
            <person name="Copeland A."/>
            <person name="Lapidus A."/>
            <person name="Cheng J.-F."/>
            <person name="Bruce D."/>
            <person name="Goodwin L."/>
            <person name="Pitluck S."/>
            <person name="Land M.L."/>
            <person name="Hauser L."/>
            <person name="Chang Y.-J."/>
            <person name="Anderson I.J."/>
            <person name="Johnson E."/>
            <person name="Mulhopadhyay B."/>
            <person name="Kyrpides N."/>
            <person name="Woyke T.J."/>
        </authorList>
    </citation>
    <scope>NUCLEOTIDE SEQUENCE [LARGE SCALE GENOMIC DNA]</scope>
    <source>
        <strain evidence="6 7">6</strain>
    </source>
</reference>
<dbReference type="AlphaFoldDB" id="I5AW65"/>
<evidence type="ECO:0000256" key="3">
    <source>
        <dbReference type="ARBA" id="ARBA00023027"/>
    </source>
</evidence>
<dbReference type="HOGENOM" id="CLU_007383_4_0_9"/>
<evidence type="ECO:0000313" key="7">
    <source>
        <dbReference type="Proteomes" id="UP000005753"/>
    </source>
</evidence>
<evidence type="ECO:0000256" key="1">
    <source>
        <dbReference type="ARBA" id="ARBA00001911"/>
    </source>
</evidence>
<proteinExistence type="predicted"/>
<keyword evidence="3" id="KW-0520">NAD</keyword>
<feature type="domain" description="NAD-dependent epimerase/dehydratase" evidence="5">
    <location>
        <begin position="28"/>
        <end position="268"/>
    </location>
</feature>
<dbReference type="eggNOG" id="COG0451">
    <property type="taxonomic scope" value="Bacteria"/>
</dbReference>
<dbReference type="GO" id="GO:0048040">
    <property type="term" value="F:UDP-glucuronate decarboxylase activity"/>
    <property type="evidence" value="ECO:0007669"/>
    <property type="project" value="TreeGrafter"/>
</dbReference>
<evidence type="ECO:0000256" key="2">
    <source>
        <dbReference type="ARBA" id="ARBA00022793"/>
    </source>
</evidence>
<reference evidence="6 7" key="2">
    <citation type="submission" date="2012-02" db="EMBL/GenBank/DDBJ databases">
        <title>Improved High-Quality Draft sequence of Eubacterium cellulosolvens 6.</title>
        <authorList>
            <consortium name="US DOE Joint Genome Institute"/>
            <person name="Lucas S."/>
            <person name="Han J."/>
            <person name="Lapidus A."/>
            <person name="Cheng J.-F."/>
            <person name="Goodwin L."/>
            <person name="Pitluck S."/>
            <person name="Peters L."/>
            <person name="Mikhailova N."/>
            <person name="Gu W."/>
            <person name="Detter J.C."/>
            <person name="Han C."/>
            <person name="Tapia R."/>
            <person name="Land M."/>
            <person name="Hauser L."/>
            <person name="Kyrpides N."/>
            <person name="Ivanova N."/>
            <person name="Pagani I."/>
            <person name="Johnson E."/>
            <person name="Mukhopadhyay B."/>
            <person name="Anderson I."/>
            <person name="Woyke T."/>
        </authorList>
    </citation>
    <scope>NUCLEOTIDE SEQUENCE [LARGE SCALE GENOMIC DNA]</scope>
    <source>
        <strain evidence="6 7">6</strain>
    </source>
</reference>
<organism evidence="6 7">
    <name type="scientific">Eubacterium cellulosolvens (strain ATCC 43171 / JCM 9499 / 6)</name>
    <name type="common">Cillobacterium cellulosolvens</name>
    <dbReference type="NCBI Taxonomy" id="633697"/>
    <lineage>
        <taxon>Bacteria</taxon>
        <taxon>Bacillati</taxon>
        <taxon>Bacillota</taxon>
        <taxon>Clostridia</taxon>
        <taxon>Eubacteriales</taxon>
        <taxon>Eubacteriaceae</taxon>
        <taxon>Eubacterium</taxon>
    </lineage>
</organism>